<evidence type="ECO:0000313" key="6">
    <source>
        <dbReference type="EMBL" id="SCW23452.1"/>
    </source>
</evidence>
<protein>
    <recommendedName>
        <fullName evidence="4">Large ribosomal subunit protein uL13c</fullName>
    </recommendedName>
</protein>
<evidence type="ECO:0000256" key="5">
    <source>
        <dbReference type="RuleBase" id="RU003877"/>
    </source>
</evidence>
<dbReference type="Pfam" id="PF00572">
    <property type="entry name" value="Ribosomal_L13"/>
    <property type="match status" value="1"/>
</dbReference>
<proteinExistence type="inferred from homology"/>
<keyword evidence="2 4" id="KW-0689">Ribosomal protein</keyword>
<dbReference type="PANTHER" id="PTHR11545:SF41">
    <property type="entry name" value="50S RIBOSOMAL PROTEIN L13, CHLOROPLASTIC"/>
    <property type="match status" value="1"/>
</dbReference>
<dbReference type="PIRSF" id="PIRSF002181">
    <property type="entry name" value="Ribosomal_L13"/>
    <property type="match status" value="1"/>
</dbReference>
<keyword evidence="6" id="KW-0150">Chloroplast</keyword>
<dbReference type="HAMAP" id="MF_01366">
    <property type="entry name" value="Ribosomal_uL13"/>
    <property type="match status" value="1"/>
</dbReference>
<dbReference type="GO" id="GO:0005762">
    <property type="term" value="C:mitochondrial large ribosomal subunit"/>
    <property type="evidence" value="ECO:0007669"/>
    <property type="project" value="TreeGrafter"/>
</dbReference>
<dbReference type="InterPro" id="IPR036899">
    <property type="entry name" value="Ribosomal_uL13_sf"/>
</dbReference>
<name>A0A1G4NXS0_9FLOR</name>
<evidence type="ECO:0000256" key="2">
    <source>
        <dbReference type="ARBA" id="ARBA00022980"/>
    </source>
</evidence>
<dbReference type="InterPro" id="IPR005823">
    <property type="entry name" value="Ribosomal_uL13_bac-type"/>
</dbReference>
<dbReference type="PROSITE" id="PS00783">
    <property type="entry name" value="RIBOSOMAL_L13"/>
    <property type="match status" value="1"/>
</dbReference>
<reference evidence="6" key="1">
    <citation type="submission" date="2016-10" db="EMBL/GenBank/DDBJ databases">
        <title>Chloroplast genomes as a tool to resolve red algal phylogenies: a case study in the Nemaliales.</title>
        <authorList>
            <person name="Costa J.F."/>
            <person name="Lin S.M."/>
            <person name="Macaya E.C."/>
            <person name="Fernandez-Garcia C."/>
            <person name="Verbruggen H."/>
        </authorList>
    </citation>
    <scope>NUCLEOTIDE SEQUENCE</scope>
    <source>
        <strain evidence="6">J.0081</strain>
    </source>
</reference>
<sequence>MNITITQQEKQNHNWYLIDAKGKTLGRTVTIISKILRGKNNPNYSPSQDCKDYVIVINTQDIEVSGKKKYQKVYRSHTGRPGSLRTETFENLQERLPNRIVENAIKRMLPKNAIGRKVFKHLKLYPNHKHPHTAQNPINIEG</sequence>
<dbReference type="RefSeq" id="YP_009314997.1">
    <property type="nucleotide sequence ID" value="NC_031664.1"/>
</dbReference>
<evidence type="ECO:0000256" key="4">
    <source>
        <dbReference type="HAMAP-Rule" id="MF_01366"/>
    </source>
</evidence>
<comment type="subcellular location">
    <subcellularLocation>
        <location evidence="4">Plastid</location>
        <location evidence="4">Chloroplast</location>
    </subcellularLocation>
</comment>
<dbReference type="GO" id="GO:0009507">
    <property type="term" value="C:chloroplast"/>
    <property type="evidence" value="ECO:0007669"/>
    <property type="project" value="UniProtKB-SubCell"/>
</dbReference>
<comment type="similarity">
    <text evidence="1 4 5">Belongs to the universal ribosomal protein uL13 family.</text>
</comment>
<dbReference type="GeneID" id="30001082"/>
<dbReference type="InterPro" id="IPR005822">
    <property type="entry name" value="Ribosomal_uL13"/>
</dbReference>
<reference evidence="6" key="2">
    <citation type="submission" date="2016-10" db="EMBL/GenBank/DDBJ databases">
        <authorList>
            <person name="de Groot N.N."/>
        </authorList>
    </citation>
    <scope>NUCLEOTIDE SEQUENCE</scope>
    <source>
        <strain evidence="6">J.0081</strain>
    </source>
</reference>
<comment type="subunit">
    <text evidence="4">Part of the 50S ribosomal subunit.</text>
</comment>
<keyword evidence="3 4" id="KW-0687">Ribonucleoprotein</keyword>
<dbReference type="AlphaFoldDB" id="A0A1G4NXS0"/>
<dbReference type="GO" id="GO:0003729">
    <property type="term" value="F:mRNA binding"/>
    <property type="evidence" value="ECO:0007669"/>
    <property type="project" value="TreeGrafter"/>
</dbReference>
<dbReference type="SUPFAM" id="SSF52161">
    <property type="entry name" value="Ribosomal protein L13"/>
    <property type="match status" value="1"/>
</dbReference>
<keyword evidence="6" id="KW-0934">Plastid</keyword>
<dbReference type="Gene3D" id="3.90.1180.10">
    <property type="entry name" value="Ribosomal protein L13"/>
    <property type="match status" value="1"/>
</dbReference>
<dbReference type="GO" id="GO:0003735">
    <property type="term" value="F:structural constituent of ribosome"/>
    <property type="evidence" value="ECO:0007669"/>
    <property type="project" value="InterPro"/>
</dbReference>
<dbReference type="GO" id="GO:0006412">
    <property type="term" value="P:translation"/>
    <property type="evidence" value="ECO:0007669"/>
    <property type="project" value="UniProtKB-UniRule"/>
</dbReference>
<accession>A0A1G4NXS0</accession>
<gene>
    <name evidence="4 6" type="primary">rpl13</name>
    <name evidence="6" type="ORF">J0081_186</name>
</gene>
<dbReference type="InterPro" id="IPR023563">
    <property type="entry name" value="Ribosomal_uL13_CS"/>
</dbReference>
<dbReference type="PANTHER" id="PTHR11545">
    <property type="entry name" value="RIBOSOMAL PROTEIN L13"/>
    <property type="match status" value="1"/>
</dbReference>
<dbReference type="EMBL" id="LT622873">
    <property type="protein sequence ID" value="SCW23452.1"/>
    <property type="molecule type" value="Genomic_DNA"/>
</dbReference>
<evidence type="ECO:0000256" key="1">
    <source>
        <dbReference type="ARBA" id="ARBA00006227"/>
    </source>
</evidence>
<dbReference type="CDD" id="cd00392">
    <property type="entry name" value="Ribosomal_L13"/>
    <property type="match status" value="1"/>
</dbReference>
<dbReference type="NCBIfam" id="TIGR01066">
    <property type="entry name" value="rplM_bact"/>
    <property type="match status" value="1"/>
</dbReference>
<dbReference type="GO" id="GO:0017148">
    <property type="term" value="P:negative regulation of translation"/>
    <property type="evidence" value="ECO:0007669"/>
    <property type="project" value="TreeGrafter"/>
</dbReference>
<geneLocation type="chloroplast" evidence="6"/>
<evidence type="ECO:0000256" key="3">
    <source>
        <dbReference type="ARBA" id="ARBA00023274"/>
    </source>
</evidence>
<organism evidence="6">
    <name type="scientific">Scinaia undulata</name>
    <dbReference type="NCBI Taxonomy" id="1884664"/>
    <lineage>
        <taxon>Eukaryota</taxon>
        <taxon>Rhodophyta</taxon>
        <taxon>Florideophyceae</taxon>
        <taxon>Nemaliophycidae</taxon>
        <taxon>Nemaliales</taxon>
        <taxon>Scinaiaceae</taxon>
        <taxon>Scinaia</taxon>
    </lineage>
</organism>